<protein>
    <recommendedName>
        <fullName evidence="2">Fibronectin type-III domain-containing protein</fullName>
    </recommendedName>
</protein>
<evidence type="ECO:0000313" key="3">
    <source>
        <dbReference type="EMBL" id="KAL3287620.1"/>
    </source>
</evidence>
<proteinExistence type="predicted"/>
<name>A0ABD2P9Y7_9CUCU</name>
<feature type="domain" description="Fibronectin type-III" evidence="2">
    <location>
        <begin position="86"/>
        <end position="182"/>
    </location>
</feature>
<dbReference type="SUPFAM" id="SSF49265">
    <property type="entry name" value="Fibronectin type III"/>
    <property type="match status" value="2"/>
</dbReference>
<dbReference type="AlphaFoldDB" id="A0ABD2P9Y7"/>
<dbReference type="Proteomes" id="UP001516400">
    <property type="component" value="Unassembled WGS sequence"/>
</dbReference>
<dbReference type="PANTHER" id="PTHR26391:SF18">
    <property type="entry name" value="PROTEIN KINASE RECEPTOR TIE-1, PUTATIVE-RELATED"/>
    <property type="match status" value="1"/>
</dbReference>
<keyword evidence="1" id="KW-1133">Transmembrane helix</keyword>
<keyword evidence="1" id="KW-0812">Transmembrane</keyword>
<dbReference type="InterPro" id="IPR036116">
    <property type="entry name" value="FN3_sf"/>
</dbReference>
<dbReference type="Gene3D" id="2.60.40.10">
    <property type="entry name" value="Immunoglobulins"/>
    <property type="match status" value="2"/>
</dbReference>
<dbReference type="SMART" id="SM00060">
    <property type="entry name" value="FN3"/>
    <property type="match status" value="3"/>
</dbReference>
<feature type="transmembrane region" description="Helical" evidence="1">
    <location>
        <begin position="538"/>
        <end position="561"/>
    </location>
</feature>
<reference evidence="3 4" key="1">
    <citation type="journal article" date="2021" name="BMC Biol.">
        <title>Horizontally acquired antibacterial genes associated with adaptive radiation of ladybird beetles.</title>
        <authorList>
            <person name="Li H.S."/>
            <person name="Tang X.F."/>
            <person name="Huang Y.H."/>
            <person name="Xu Z.Y."/>
            <person name="Chen M.L."/>
            <person name="Du X.Y."/>
            <person name="Qiu B.Y."/>
            <person name="Chen P.T."/>
            <person name="Zhang W."/>
            <person name="Slipinski A."/>
            <person name="Escalona H.E."/>
            <person name="Waterhouse R.M."/>
            <person name="Zwick A."/>
            <person name="Pang H."/>
        </authorList>
    </citation>
    <scope>NUCLEOTIDE SEQUENCE [LARGE SCALE GENOMIC DNA]</scope>
    <source>
        <strain evidence="3">SYSU2018</strain>
    </source>
</reference>
<organism evidence="3 4">
    <name type="scientific">Cryptolaemus montrouzieri</name>
    <dbReference type="NCBI Taxonomy" id="559131"/>
    <lineage>
        <taxon>Eukaryota</taxon>
        <taxon>Metazoa</taxon>
        <taxon>Ecdysozoa</taxon>
        <taxon>Arthropoda</taxon>
        <taxon>Hexapoda</taxon>
        <taxon>Insecta</taxon>
        <taxon>Pterygota</taxon>
        <taxon>Neoptera</taxon>
        <taxon>Endopterygota</taxon>
        <taxon>Coleoptera</taxon>
        <taxon>Polyphaga</taxon>
        <taxon>Cucujiformia</taxon>
        <taxon>Coccinelloidea</taxon>
        <taxon>Coccinellidae</taxon>
        <taxon>Scymninae</taxon>
        <taxon>Scymnini</taxon>
        <taxon>Cryptolaemus</taxon>
    </lineage>
</organism>
<dbReference type="PROSITE" id="PS50853">
    <property type="entry name" value="FN3"/>
    <property type="match status" value="1"/>
</dbReference>
<evidence type="ECO:0000259" key="2">
    <source>
        <dbReference type="PROSITE" id="PS50853"/>
    </source>
</evidence>
<dbReference type="CDD" id="cd00063">
    <property type="entry name" value="FN3"/>
    <property type="match status" value="1"/>
</dbReference>
<accession>A0ABD2P9Y7</accession>
<sequence>MDPDNSDRNVEYFIRYQANDICTDPLHNIRRMKSNGFFVTKASKIALKDLIPYTTYNLTLSTMLHQTEKHMTVNTKESPYISLEEQPNRIKIEELTDTKLKVSWDKVDCRNTYGRIIYSLELLDIKSGNVTDLGEQTDRLRVINGLRPYTNYSLQIGTSRSIIKSRRGRKLTTKMVFTTKPGLASPPRNLEIYASSSHSLSLRYNLPDEREGHPIELHITRCNPITLKKCKMLQQPVMPCKIYAGKYCVDVPNLIPYQRQLIKFSLKNEGSHTFGEETTIEGFTQDRAPGQPTNVSYKLTDCEPSAESCNLNISWIHPYDQSGIITSFNIVLNSSEENINETKSFMKVYEVENENYQAMYTYQIQQVPFSKQYNLYIQSVNELFKSPYTTQTVVHIVDLGDLIDQSPIILKTSEDFIEFELKPPDQRISTTLTVIVQDFNESKTIDEKISRQIELADNLCNDFGETWISQIFKIDNSKRRIKVGNSDSSGKSLKPETKYCITFLMENEYQNSSDQNVYYETVTTLAHTEESQSNGLNIYLIILIIFVVLVIVIGALLMCYFKKRKNSRRPTATSIDENEHAYESLPFEDTFVNNNMYDHLEHK</sequence>
<gene>
    <name evidence="3" type="ORF">HHI36_002089</name>
</gene>
<evidence type="ECO:0000256" key="1">
    <source>
        <dbReference type="SAM" id="Phobius"/>
    </source>
</evidence>
<dbReference type="InterPro" id="IPR013783">
    <property type="entry name" value="Ig-like_fold"/>
</dbReference>
<comment type="caution">
    <text evidence="3">The sequence shown here is derived from an EMBL/GenBank/DDBJ whole genome shotgun (WGS) entry which is preliminary data.</text>
</comment>
<dbReference type="PANTHER" id="PTHR26391">
    <property type="entry name" value="INACTIVE TYROSINE-PROTEIN KINASE 7"/>
    <property type="match status" value="1"/>
</dbReference>
<dbReference type="InterPro" id="IPR003961">
    <property type="entry name" value="FN3_dom"/>
</dbReference>
<keyword evidence="1" id="KW-0472">Membrane</keyword>
<dbReference type="EMBL" id="JABFTP020000185">
    <property type="protein sequence ID" value="KAL3287620.1"/>
    <property type="molecule type" value="Genomic_DNA"/>
</dbReference>
<keyword evidence="4" id="KW-1185">Reference proteome</keyword>
<evidence type="ECO:0000313" key="4">
    <source>
        <dbReference type="Proteomes" id="UP001516400"/>
    </source>
</evidence>